<keyword evidence="4" id="KW-1185">Reference proteome</keyword>
<dbReference type="InterPro" id="IPR007860">
    <property type="entry name" value="DNA_mmatch_repair_MutS_con_dom"/>
</dbReference>
<comment type="caution">
    <text evidence="3">The sequence shown here is derived from an EMBL/GenBank/DDBJ whole genome shotgun (WGS) entry which is preliminary data.</text>
</comment>
<proteinExistence type="predicted"/>
<dbReference type="GO" id="GO:0006298">
    <property type="term" value="P:mismatch repair"/>
    <property type="evidence" value="ECO:0007669"/>
    <property type="project" value="InterPro"/>
</dbReference>
<accession>A0AAD5MUG9</accession>
<feature type="domain" description="DNA mismatch repair protein MutS connector" evidence="2">
    <location>
        <begin position="122"/>
        <end position="184"/>
    </location>
</feature>
<organism evidence="3 4">
    <name type="scientific">Parelaphostrongylus tenuis</name>
    <name type="common">Meningeal worm</name>
    <dbReference type="NCBI Taxonomy" id="148309"/>
    <lineage>
        <taxon>Eukaryota</taxon>
        <taxon>Metazoa</taxon>
        <taxon>Ecdysozoa</taxon>
        <taxon>Nematoda</taxon>
        <taxon>Chromadorea</taxon>
        <taxon>Rhabditida</taxon>
        <taxon>Rhabditina</taxon>
        <taxon>Rhabditomorpha</taxon>
        <taxon>Strongyloidea</taxon>
        <taxon>Metastrongylidae</taxon>
        <taxon>Parelaphostrongylus</taxon>
    </lineage>
</organism>
<dbReference type="Pfam" id="PF01624">
    <property type="entry name" value="MutS_I"/>
    <property type="match status" value="1"/>
</dbReference>
<dbReference type="AlphaFoldDB" id="A0AAD5MUG9"/>
<dbReference type="Pfam" id="PF05188">
    <property type="entry name" value="MutS_II"/>
    <property type="match status" value="1"/>
</dbReference>
<protein>
    <recommendedName>
        <fullName evidence="5">DNA mismatch repair protein MutS-like N-terminal domain-containing protein</fullName>
    </recommendedName>
</protein>
<sequence length="204" mass="22705">MESAADRSLFQALNAKAASTVAIFDRGDYYACYLEDATLLAKEIFRSDVCLKTKTIMGESVQYMTMNGGQFQRTVRELLMFMRYRIELYGLEGDQWKMKAKGTIGNLGDFEDIIGDLTGGGNTIMAIELGNGEDNKVGVCFLDLLDFRVLISEFIDTPHFSQVEQCLIGIAPRECLVYSDDGSAIYDCKDRRKSSNLFEKGGGS</sequence>
<evidence type="ECO:0000313" key="4">
    <source>
        <dbReference type="Proteomes" id="UP001196413"/>
    </source>
</evidence>
<dbReference type="InterPro" id="IPR007695">
    <property type="entry name" value="DNA_mismatch_repair_MutS-lik_N"/>
</dbReference>
<reference evidence="3" key="1">
    <citation type="submission" date="2021-06" db="EMBL/GenBank/DDBJ databases">
        <title>Parelaphostrongylus tenuis whole genome reference sequence.</title>
        <authorList>
            <person name="Garwood T.J."/>
            <person name="Larsen P.A."/>
            <person name="Fountain-Jones N.M."/>
            <person name="Garbe J.R."/>
            <person name="Macchietto M.G."/>
            <person name="Kania S.A."/>
            <person name="Gerhold R.W."/>
            <person name="Richards J.E."/>
            <person name="Wolf T.M."/>
        </authorList>
    </citation>
    <scope>NUCLEOTIDE SEQUENCE</scope>
    <source>
        <strain evidence="3">MNPRO001-30</strain>
        <tissue evidence="3">Meninges</tissue>
    </source>
</reference>
<evidence type="ECO:0000313" key="3">
    <source>
        <dbReference type="EMBL" id="KAJ1362948.1"/>
    </source>
</evidence>
<dbReference type="InterPro" id="IPR036678">
    <property type="entry name" value="MutS_con_dom_sf"/>
</dbReference>
<dbReference type="Proteomes" id="UP001196413">
    <property type="component" value="Unassembled WGS sequence"/>
</dbReference>
<dbReference type="InterPro" id="IPR016151">
    <property type="entry name" value="DNA_mismatch_repair_MutS_N"/>
</dbReference>
<dbReference type="Gene3D" id="3.30.420.110">
    <property type="entry name" value="MutS, connector domain"/>
    <property type="match status" value="1"/>
</dbReference>
<evidence type="ECO:0008006" key="5">
    <source>
        <dbReference type="Google" id="ProtNLM"/>
    </source>
</evidence>
<evidence type="ECO:0000259" key="1">
    <source>
        <dbReference type="Pfam" id="PF01624"/>
    </source>
</evidence>
<name>A0AAD5MUG9_PARTN</name>
<gene>
    <name evidence="3" type="ORF">KIN20_022678</name>
</gene>
<dbReference type="EMBL" id="JAHQIW010004567">
    <property type="protein sequence ID" value="KAJ1362948.1"/>
    <property type="molecule type" value="Genomic_DNA"/>
</dbReference>
<dbReference type="GO" id="GO:0005524">
    <property type="term" value="F:ATP binding"/>
    <property type="evidence" value="ECO:0007669"/>
    <property type="project" value="InterPro"/>
</dbReference>
<dbReference type="Gene3D" id="3.40.1170.10">
    <property type="entry name" value="DNA repair protein MutS, domain I"/>
    <property type="match status" value="1"/>
</dbReference>
<feature type="domain" description="DNA mismatch repair protein MutS-like N-terminal" evidence="1">
    <location>
        <begin position="10"/>
        <end position="92"/>
    </location>
</feature>
<dbReference type="GO" id="GO:0030983">
    <property type="term" value="F:mismatched DNA binding"/>
    <property type="evidence" value="ECO:0007669"/>
    <property type="project" value="InterPro"/>
</dbReference>
<evidence type="ECO:0000259" key="2">
    <source>
        <dbReference type="Pfam" id="PF05188"/>
    </source>
</evidence>